<keyword evidence="4 7" id="KW-0812">Transmembrane</keyword>
<feature type="transmembrane region" description="Helical" evidence="7">
    <location>
        <begin position="404"/>
        <end position="421"/>
    </location>
</feature>
<feature type="domain" description="ABC3 transporter permease C-terminal" evidence="8">
    <location>
        <begin position="258"/>
        <end position="375"/>
    </location>
</feature>
<comment type="caution">
    <text evidence="10">The sequence shown here is derived from an EMBL/GenBank/DDBJ whole genome shotgun (WGS) entry which is preliminary data.</text>
</comment>
<dbReference type="EMBL" id="JACHNU010000011">
    <property type="protein sequence ID" value="MBB4665113.1"/>
    <property type="molecule type" value="Genomic_DNA"/>
</dbReference>
<feature type="transmembrane region" description="Helical" evidence="7">
    <location>
        <begin position="806"/>
        <end position="832"/>
    </location>
</feature>
<organism evidence="10 11">
    <name type="scientific">Conexibacter arvalis</name>
    <dbReference type="NCBI Taxonomy" id="912552"/>
    <lineage>
        <taxon>Bacteria</taxon>
        <taxon>Bacillati</taxon>
        <taxon>Actinomycetota</taxon>
        <taxon>Thermoleophilia</taxon>
        <taxon>Solirubrobacterales</taxon>
        <taxon>Conexibacteraceae</taxon>
        <taxon>Conexibacter</taxon>
    </lineage>
</organism>
<evidence type="ECO:0000256" key="2">
    <source>
        <dbReference type="ARBA" id="ARBA00005236"/>
    </source>
</evidence>
<dbReference type="RefSeq" id="WP_183345752.1">
    <property type="nucleotide sequence ID" value="NZ_JACHNU010000011.1"/>
</dbReference>
<dbReference type="GO" id="GO:0044874">
    <property type="term" value="P:lipoprotein localization to outer membrane"/>
    <property type="evidence" value="ECO:0007669"/>
    <property type="project" value="TreeGrafter"/>
</dbReference>
<evidence type="ECO:0000313" key="11">
    <source>
        <dbReference type="Proteomes" id="UP000585272"/>
    </source>
</evidence>
<keyword evidence="6 7" id="KW-0472">Membrane</keyword>
<evidence type="ECO:0000259" key="9">
    <source>
        <dbReference type="Pfam" id="PF12704"/>
    </source>
</evidence>
<dbReference type="PANTHER" id="PTHR30489:SF0">
    <property type="entry name" value="LIPOPROTEIN-RELEASING SYSTEM TRANSMEMBRANE PROTEIN LOLE"/>
    <property type="match status" value="1"/>
</dbReference>
<dbReference type="InterPro" id="IPR025857">
    <property type="entry name" value="MacB_PCD"/>
</dbReference>
<gene>
    <name evidence="10" type="ORF">BDZ31_004734</name>
</gene>
<feature type="transmembrane region" description="Helical" evidence="7">
    <location>
        <begin position="427"/>
        <end position="452"/>
    </location>
</feature>
<dbReference type="InterPro" id="IPR051447">
    <property type="entry name" value="Lipoprotein-release_system"/>
</dbReference>
<feature type="transmembrane region" description="Helical" evidence="7">
    <location>
        <begin position="761"/>
        <end position="785"/>
    </location>
</feature>
<name>A0A840ILU1_9ACTN</name>
<keyword evidence="3" id="KW-1003">Cell membrane</keyword>
<evidence type="ECO:0000313" key="10">
    <source>
        <dbReference type="EMBL" id="MBB4665113.1"/>
    </source>
</evidence>
<dbReference type="GO" id="GO:0098797">
    <property type="term" value="C:plasma membrane protein complex"/>
    <property type="evidence" value="ECO:0007669"/>
    <property type="project" value="TreeGrafter"/>
</dbReference>
<feature type="transmembrane region" description="Helical" evidence="7">
    <location>
        <begin position="298"/>
        <end position="321"/>
    </location>
</feature>
<dbReference type="PANTHER" id="PTHR30489">
    <property type="entry name" value="LIPOPROTEIN-RELEASING SYSTEM TRANSMEMBRANE PROTEIN LOLE"/>
    <property type="match status" value="1"/>
</dbReference>
<feature type="transmembrane region" description="Helical" evidence="7">
    <location>
        <begin position="258"/>
        <end position="277"/>
    </location>
</feature>
<accession>A0A840ILU1</accession>
<sequence length="844" mass="88297">MSLRNLLWFWWRRFPHRAKHEELFALVGIAVGVALLFAAQVSNRSLGASVAKLTDGLVGDAQLQLKARDARGFAESMIPAIERLDGIRAVAPVLEAHANVVRDGRERSVTLLAADARLAHLGGSLVRGAAAVRLDRLDAVVLPADVGRTLTAAVGETVAIQTRGRKVDAPVAAILGANHLGPLSASPIVMTSLRFAQRATGLNGRVTRLYVLAEAGQSELARSHLERFARGRLDVLPVAHDERVFAQLSMPSDSSTSLFAGISALVGFLFAFNAMLMMARERRGLIAEMRMSGFRASAVVQVILFDALVLGAGASALGIAIGNLLSKGVFEPDPGYLAIAFPIGTARVIEPATVALALGAGMLAALAAALVPLAATYRSRGPMDAIDDDGLDPGRRMLAPRRRLLLTGLGCLLATTAILAFTPAAALAGMATLVAAMLLWLGPLLGFVVTALHRFQRRLASVVPTIASGELIAASTRSMAISAIAAIAVFGTTSIEGARVDLQRGLDPNARELTEVTDVWVSPRGDANLLATSPFPARLATERIRRSPAVMSVSVYRGAFLDIGDRRTWVIAPPRDATTPVPQSQIVEGNPADATARLREGGWAVASEAVAQQLGLTVGQRFRLDSPRPATLRLAAITTNFGWSPGVLVVNADDYRTAWGDGDASALQVRLSEGTLPAAGARAVERALGPGSPYAVQTASEREAGFRATTRAGLSRLQQVAALLVVAAALAIAAGTAATVWPRRARLADLKLVGIGAGSLWRAQLLESSILVITGAAVGAAFGLYGQQLLDRALNSVTGFPVVHTLGVTSALASLGIVTAVALLVVAIPGWWATRVPASAAFDD</sequence>
<feature type="transmembrane region" description="Helical" evidence="7">
    <location>
        <begin position="720"/>
        <end position="741"/>
    </location>
</feature>
<keyword evidence="11" id="KW-1185">Reference proteome</keyword>
<protein>
    <submittedName>
        <fullName evidence="10">Putative ABC transport system permease protein</fullName>
    </submittedName>
</protein>
<feature type="transmembrane region" description="Helical" evidence="7">
    <location>
        <begin position="354"/>
        <end position="375"/>
    </location>
</feature>
<comment type="subcellular location">
    <subcellularLocation>
        <location evidence="1">Cell membrane</location>
        <topology evidence="1">Multi-pass membrane protein</topology>
    </subcellularLocation>
</comment>
<proteinExistence type="inferred from homology"/>
<evidence type="ECO:0000256" key="1">
    <source>
        <dbReference type="ARBA" id="ARBA00004651"/>
    </source>
</evidence>
<evidence type="ECO:0000256" key="6">
    <source>
        <dbReference type="ARBA" id="ARBA00023136"/>
    </source>
</evidence>
<feature type="domain" description="MacB-like periplasmic core" evidence="9">
    <location>
        <begin position="24"/>
        <end position="220"/>
    </location>
</feature>
<dbReference type="Pfam" id="PF02687">
    <property type="entry name" value="FtsX"/>
    <property type="match status" value="1"/>
</dbReference>
<evidence type="ECO:0000256" key="3">
    <source>
        <dbReference type="ARBA" id="ARBA00022475"/>
    </source>
</evidence>
<dbReference type="AlphaFoldDB" id="A0A840ILU1"/>
<evidence type="ECO:0000256" key="5">
    <source>
        <dbReference type="ARBA" id="ARBA00022989"/>
    </source>
</evidence>
<evidence type="ECO:0000256" key="4">
    <source>
        <dbReference type="ARBA" id="ARBA00022692"/>
    </source>
</evidence>
<dbReference type="Pfam" id="PF12704">
    <property type="entry name" value="MacB_PCD"/>
    <property type="match status" value="1"/>
</dbReference>
<keyword evidence="5 7" id="KW-1133">Transmembrane helix</keyword>
<evidence type="ECO:0000259" key="8">
    <source>
        <dbReference type="Pfam" id="PF02687"/>
    </source>
</evidence>
<comment type="similarity">
    <text evidence="2">Belongs to the ABC-4 integral membrane protein family. LolC/E subfamily.</text>
</comment>
<dbReference type="InterPro" id="IPR003838">
    <property type="entry name" value="ABC3_permease_C"/>
</dbReference>
<reference evidence="10 11" key="1">
    <citation type="submission" date="2020-08" db="EMBL/GenBank/DDBJ databases">
        <title>Genomic Encyclopedia of Archaeal and Bacterial Type Strains, Phase II (KMG-II): from individual species to whole genera.</title>
        <authorList>
            <person name="Goeker M."/>
        </authorList>
    </citation>
    <scope>NUCLEOTIDE SEQUENCE [LARGE SCALE GENOMIC DNA]</scope>
    <source>
        <strain evidence="10 11">DSM 23288</strain>
    </source>
</reference>
<dbReference type="Proteomes" id="UP000585272">
    <property type="component" value="Unassembled WGS sequence"/>
</dbReference>
<evidence type="ECO:0000256" key="7">
    <source>
        <dbReference type="SAM" id="Phobius"/>
    </source>
</evidence>